<sequence length="301" mass="34299">MNKIILLSTFFITIPFFVFAQEYAFEGLINTELKVRVRFDINENKAEGYCIYIDSKEKSLLTGEKKEDGTVVLSQSNGERFEGKIIASYMYKGEYFNAEGIDQGTFLFSKTDATEKEDETLLVVSDSTAHASGKADRLHGTETEVNDILRNHLTEFKRCYTQNIDPLKCRQASAMAITELFQTNDFKDQYVGGSYLTMSESYDHITASSDWKMLGEANSATLKDAQARANEGELVIVSYPFKGFIQLGFIRKGDAKMSSKWNMEVPSIAIFFYNDPEKSSISKQMNFIWRSPENIEVWVRK</sequence>
<dbReference type="EMBL" id="CP034562">
    <property type="protein sequence ID" value="AZQ61704.1"/>
    <property type="molecule type" value="Genomic_DNA"/>
</dbReference>
<dbReference type="KEGG" id="fll:EI427_05490"/>
<evidence type="ECO:0000313" key="1">
    <source>
        <dbReference type="EMBL" id="AZQ61704.1"/>
    </source>
</evidence>
<evidence type="ECO:0000313" key="2">
    <source>
        <dbReference type="Proteomes" id="UP000267268"/>
    </source>
</evidence>
<organism evidence="1 2">
    <name type="scientific">Flammeovirga pectinis</name>
    <dbReference type="NCBI Taxonomy" id="2494373"/>
    <lineage>
        <taxon>Bacteria</taxon>
        <taxon>Pseudomonadati</taxon>
        <taxon>Bacteroidota</taxon>
        <taxon>Cytophagia</taxon>
        <taxon>Cytophagales</taxon>
        <taxon>Flammeovirgaceae</taxon>
        <taxon>Flammeovirga</taxon>
    </lineage>
</organism>
<dbReference type="RefSeq" id="WP_126612470.1">
    <property type="nucleotide sequence ID" value="NZ_CP034562.1"/>
</dbReference>
<protein>
    <submittedName>
        <fullName evidence="1">Uncharacterized protein</fullName>
    </submittedName>
</protein>
<dbReference type="AlphaFoldDB" id="A0A3S9P0I7"/>
<name>A0A3S9P0I7_9BACT</name>
<dbReference type="OrthoDB" id="975877at2"/>
<keyword evidence="2" id="KW-1185">Reference proteome</keyword>
<proteinExistence type="predicted"/>
<reference evidence="1 2" key="1">
    <citation type="submission" date="2018-12" db="EMBL/GenBank/DDBJ databases">
        <title>Flammeovirga pectinis sp. nov., isolated from the gut of the Korean scallop, Patinopecten yessoensis.</title>
        <authorList>
            <person name="Bae J.-W."/>
            <person name="Jeong Y.-S."/>
            <person name="Kang W."/>
        </authorList>
    </citation>
    <scope>NUCLEOTIDE SEQUENCE [LARGE SCALE GENOMIC DNA]</scope>
    <source>
        <strain evidence="1 2">L12M1</strain>
    </source>
</reference>
<gene>
    <name evidence="1" type="ORF">EI427_05490</name>
</gene>
<dbReference type="Proteomes" id="UP000267268">
    <property type="component" value="Chromosome 1"/>
</dbReference>
<accession>A0A3S9P0I7</accession>